<dbReference type="InterPro" id="IPR004358">
    <property type="entry name" value="Sig_transdc_His_kin-like_C"/>
</dbReference>
<evidence type="ECO:0000256" key="5">
    <source>
        <dbReference type="ARBA" id="ARBA00022679"/>
    </source>
</evidence>
<keyword evidence="12" id="KW-0067">ATP-binding</keyword>
<dbReference type="InterPro" id="IPR005467">
    <property type="entry name" value="His_kinase_dom"/>
</dbReference>
<evidence type="ECO:0000256" key="10">
    <source>
        <dbReference type="SAM" id="Phobius"/>
    </source>
</evidence>
<keyword evidence="8 10" id="KW-0472">Membrane</keyword>
<reference evidence="12" key="1">
    <citation type="submission" date="2020-10" db="EMBL/GenBank/DDBJ databases">
        <authorList>
            <person name="Gilroy R."/>
        </authorList>
    </citation>
    <scope>NUCLEOTIDE SEQUENCE</scope>
    <source>
        <strain evidence="12">ChiHjej9B8-7071</strain>
    </source>
</reference>
<reference evidence="12" key="2">
    <citation type="journal article" date="2021" name="PeerJ">
        <title>Extensive microbial diversity within the chicken gut microbiome revealed by metagenomics and culture.</title>
        <authorList>
            <person name="Gilroy R."/>
            <person name="Ravi A."/>
            <person name="Getino M."/>
            <person name="Pursley I."/>
            <person name="Horton D.L."/>
            <person name="Alikhan N.F."/>
            <person name="Baker D."/>
            <person name="Gharbi K."/>
            <person name="Hall N."/>
            <person name="Watson M."/>
            <person name="Adriaenssens E.M."/>
            <person name="Foster-Nyarko E."/>
            <person name="Jarju S."/>
            <person name="Secka A."/>
            <person name="Antonio M."/>
            <person name="Oren A."/>
            <person name="Chaudhuri R.R."/>
            <person name="La Ragione R."/>
            <person name="Hildebrand F."/>
            <person name="Pallen M.J."/>
        </authorList>
    </citation>
    <scope>NUCLEOTIDE SEQUENCE</scope>
    <source>
        <strain evidence="12">ChiHjej9B8-7071</strain>
    </source>
</reference>
<dbReference type="SUPFAM" id="SSF55874">
    <property type="entry name" value="ATPase domain of HSP90 chaperone/DNA topoisomerase II/histidine kinase"/>
    <property type="match status" value="1"/>
</dbReference>
<comment type="caution">
    <text evidence="12">The sequence shown here is derived from an EMBL/GenBank/DDBJ whole genome shotgun (WGS) entry which is preliminary data.</text>
</comment>
<keyword evidence="7" id="KW-0902">Two-component regulatory system</keyword>
<evidence type="ECO:0000256" key="7">
    <source>
        <dbReference type="ARBA" id="ARBA00023012"/>
    </source>
</evidence>
<dbReference type="PANTHER" id="PTHR43711">
    <property type="entry name" value="TWO-COMPONENT HISTIDINE KINASE"/>
    <property type="match status" value="1"/>
</dbReference>
<keyword evidence="4" id="KW-0597">Phosphoprotein</keyword>
<accession>A0A9D1A740</accession>
<dbReference type="PANTHER" id="PTHR43711:SF26">
    <property type="entry name" value="SENSOR HISTIDINE KINASE RCSC"/>
    <property type="match status" value="1"/>
</dbReference>
<name>A0A9D1A740_9FIRM</name>
<feature type="domain" description="Histidine kinase" evidence="11">
    <location>
        <begin position="203"/>
        <end position="418"/>
    </location>
</feature>
<dbReference type="InterPro" id="IPR050736">
    <property type="entry name" value="Sensor_HK_Regulatory"/>
</dbReference>
<feature type="transmembrane region" description="Helical" evidence="10">
    <location>
        <begin position="9"/>
        <end position="30"/>
    </location>
</feature>
<gene>
    <name evidence="12" type="ORF">IAA70_02145</name>
</gene>
<dbReference type="Gene3D" id="1.10.287.130">
    <property type="match status" value="1"/>
</dbReference>
<evidence type="ECO:0000256" key="6">
    <source>
        <dbReference type="ARBA" id="ARBA00022777"/>
    </source>
</evidence>
<evidence type="ECO:0000256" key="2">
    <source>
        <dbReference type="ARBA" id="ARBA00004370"/>
    </source>
</evidence>
<keyword evidence="10" id="KW-1133">Transmembrane helix</keyword>
<dbReference type="EMBL" id="DVGD01000061">
    <property type="protein sequence ID" value="HIR09186.1"/>
    <property type="molecule type" value="Genomic_DNA"/>
</dbReference>
<dbReference type="InterPro" id="IPR003661">
    <property type="entry name" value="HisK_dim/P_dom"/>
</dbReference>
<comment type="subcellular location">
    <subcellularLocation>
        <location evidence="2">Membrane</location>
    </subcellularLocation>
</comment>
<comment type="catalytic activity">
    <reaction evidence="1">
        <text>ATP + protein L-histidine = ADP + protein N-phospho-L-histidine.</text>
        <dbReference type="EC" id="2.7.13.3"/>
    </reaction>
</comment>
<keyword evidence="10" id="KW-0812">Transmembrane</keyword>
<protein>
    <recommendedName>
        <fullName evidence="3">histidine kinase</fullName>
        <ecNumber evidence="3">2.7.13.3</ecNumber>
    </recommendedName>
</protein>
<dbReference type="PROSITE" id="PS50109">
    <property type="entry name" value="HIS_KIN"/>
    <property type="match status" value="1"/>
</dbReference>
<organism evidence="12 13">
    <name type="scientific">Candidatus Avoscillospira stercoripullorum</name>
    <dbReference type="NCBI Taxonomy" id="2840709"/>
    <lineage>
        <taxon>Bacteria</taxon>
        <taxon>Bacillati</taxon>
        <taxon>Bacillota</taxon>
        <taxon>Clostridia</taxon>
        <taxon>Eubacteriales</taxon>
        <taxon>Oscillospiraceae</taxon>
        <taxon>Oscillospiraceae incertae sedis</taxon>
        <taxon>Candidatus Avoscillospira</taxon>
    </lineage>
</organism>
<dbReference type="FunFam" id="3.30.565.10:FF:000006">
    <property type="entry name" value="Sensor histidine kinase WalK"/>
    <property type="match status" value="1"/>
</dbReference>
<keyword evidence="12" id="KW-0547">Nucleotide-binding</keyword>
<dbReference type="GO" id="GO:0005524">
    <property type="term" value="F:ATP binding"/>
    <property type="evidence" value="ECO:0007669"/>
    <property type="project" value="UniProtKB-KW"/>
</dbReference>
<dbReference type="InterPro" id="IPR003594">
    <property type="entry name" value="HATPase_dom"/>
</dbReference>
<dbReference type="InterPro" id="IPR036890">
    <property type="entry name" value="HATPase_C_sf"/>
</dbReference>
<evidence type="ECO:0000256" key="4">
    <source>
        <dbReference type="ARBA" id="ARBA00022553"/>
    </source>
</evidence>
<dbReference type="Gene3D" id="3.30.565.10">
    <property type="entry name" value="Histidine kinase-like ATPase, C-terminal domain"/>
    <property type="match status" value="1"/>
</dbReference>
<dbReference type="GO" id="GO:0016020">
    <property type="term" value="C:membrane"/>
    <property type="evidence" value="ECO:0007669"/>
    <property type="project" value="UniProtKB-SubCell"/>
</dbReference>
<keyword evidence="5" id="KW-0808">Transferase</keyword>
<sequence length="430" mass="47010">MKQRLFKSIFLVAMAVFLMSVAVFTALLSIHMNEVSRQNLHNEAALAAAAAEHGGVEALESLTLPDCRIQWTDASGVLLLDTAPGEADRTQTAVELSDGSTLTVSNTGYTLSHLLLQSFTPLLFVAVLAVGLSAVLASRAARSVTEPLNRIDFSRPDERDVEDELKPVVRRLAAQNRQIRRQMEDLNAEHDRQDRLRREFTANVSHELKTPLTSIIGFAELIRDGLARPEDVGRFAGKICDEGKRLMDLVGDILRLSRLEERGQMLSLEPLSLYQEAELVIDQLAGEARRRQVTISLAGSRGEIVSSRKIVAEILHNLVDNAVKYNRPGGTVTVSVSEGEDEAALSVEDTGIGIPQEELPRIFERFYRVDKSHSRELGGTGLGLSIVKHGAACLGAKLSVESTLDVGTTITVTFLREFPGADAPNKTPEK</sequence>
<keyword evidence="6" id="KW-0418">Kinase</keyword>
<dbReference type="Proteomes" id="UP000824258">
    <property type="component" value="Unassembled WGS sequence"/>
</dbReference>
<evidence type="ECO:0000256" key="8">
    <source>
        <dbReference type="ARBA" id="ARBA00023136"/>
    </source>
</evidence>
<proteinExistence type="predicted"/>
<dbReference type="Pfam" id="PF02518">
    <property type="entry name" value="HATPase_c"/>
    <property type="match status" value="1"/>
</dbReference>
<dbReference type="EC" id="2.7.13.3" evidence="3"/>
<dbReference type="InterPro" id="IPR036097">
    <property type="entry name" value="HisK_dim/P_sf"/>
</dbReference>
<feature type="coiled-coil region" evidence="9">
    <location>
        <begin position="169"/>
        <end position="203"/>
    </location>
</feature>
<evidence type="ECO:0000313" key="12">
    <source>
        <dbReference type="EMBL" id="HIR09186.1"/>
    </source>
</evidence>
<feature type="transmembrane region" description="Helical" evidence="10">
    <location>
        <begin position="114"/>
        <end position="137"/>
    </location>
</feature>
<dbReference type="SUPFAM" id="SSF47384">
    <property type="entry name" value="Homodimeric domain of signal transducing histidine kinase"/>
    <property type="match status" value="1"/>
</dbReference>
<dbReference type="AlphaFoldDB" id="A0A9D1A740"/>
<dbReference type="CDD" id="cd00075">
    <property type="entry name" value="HATPase"/>
    <property type="match status" value="1"/>
</dbReference>
<evidence type="ECO:0000256" key="9">
    <source>
        <dbReference type="SAM" id="Coils"/>
    </source>
</evidence>
<dbReference type="SMART" id="SM00388">
    <property type="entry name" value="HisKA"/>
    <property type="match status" value="1"/>
</dbReference>
<dbReference type="GO" id="GO:0000155">
    <property type="term" value="F:phosphorelay sensor kinase activity"/>
    <property type="evidence" value="ECO:0007669"/>
    <property type="project" value="InterPro"/>
</dbReference>
<dbReference type="FunFam" id="1.10.287.130:FF:000001">
    <property type="entry name" value="Two-component sensor histidine kinase"/>
    <property type="match status" value="1"/>
</dbReference>
<evidence type="ECO:0000259" key="11">
    <source>
        <dbReference type="PROSITE" id="PS50109"/>
    </source>
</evidence>
<dbReference type="SMART" id="SM00387">
    <property type="entry name" value="HATPase_c"/>
    <property type="match status" value="1"/>
</dbReference>
<keyword evidence="9" id="KW-0175">Coiled coil</keyword>
<dbReference type="Pfam" id="PF00512">
    <property type="entry name" value="HisKA"/>
    <property type="match status" value="1"/>
</dbReference>
<dbReference type="PRINTS" id="PR00344">
    <property type="entry name" value="BCTRLSENSOR"/>
</dbReference>
<evidence type="ECO:0000313" key="13">
    <source>
        <dbReference type="Proteomes" id="UP000824258"/>
    </source>
</evidence>
<evidence type="ECO:0000256" key="3">
    <source>
        <dbReference type="ARBA" id="ARBA00012438"/>
    </source>
</evidence>
<dbReference type="CDD" id="cd00082">
    <property type="entry name" value="HisKA"/>
    <property type="match status" value="1"/>
</dbReference>
<evidence type="ECO:0000256" key="1">
    <source>
        <dbReference type="ARBA" id="ARBA00000085"/>
    </source>
</evidence>